<dbReference type="KEGG" id="blac:94351232"/>
<dbReference type="InterPro" id="IPR043128">
    <property type="entry name" value="Rev_trsase/Diguanyl_cyclase"/>
</dbReference>
<dbReference type="AlphaFoldDB" id="A0A976FNP7"/>
<evidence type="ECO:0000313" key="2">
    <source>
        <dbReference type="EMBL" id="TDH69955.1"/>
    </source>
</evidence>
<dbReference type="GeneID" id="94351232"/>
<proteinExistence type="predicted"/>
<dbReference type="EMBL" id="SHOA02000019">
    <property type="protein sequence ID" value="TDH69955.1"/>
    <property type="molecule type" value="Genomic_DNA"/>
</dbReference>
<gene>
    <name evidence="2" type="ORF">CCR75_007502</name>
</gene>
<name>A0A976FNP7_BRELC</name>
<dbReference type="RefSeq" id="XP_067819454.1">
    <property type="nucleotide sequence ID" value="XM_067965561.1"/>
</dbReference>
<dbReference type="SUPFAM" id="SSF56672">
    <property type="entry name" value="DNA/RNA polymerases"/>
    <property type="match status" value="1"/>
</dbReference>
<accession>A0A976FNP7</accession>
<keyword evidence="3" id="KW-1185">Reference proteome</keyword>
<evidence type="ECO:0000259" key="1">
    <source>
        <dbReference type="Pfam" id="PF17919"/>
    </source>
</evidence>
<comment type="caution">
    <text evidence="2">The sequence shown here is derived from an EMBL/GenBank/DDBJ whole genome shotgun (WGS) entry which is preliminary data.</text>
</comment>
<dbReference type="Pfam" id="PF17919">
    <property type="entry name" value="RT_RNaseH_2"/>
    <property type="match status" value="1"/>
</dbReference>
<dbReference type="InterPro" id="IPR043502">
    <property type="entry name" value="DNA/RNA_pol_sf"/>
</dbReference>
<reference evidence="2 3" key="1">
    <citation type="journal article" date="2021" name="Genome Biol.">
        <title>AFLAP: assembly-free linkage analysis pipeline using k-mers from genome sequencing data.</title>
        <authorList>
            <person name="Fletcher K."/>
            <person name="Zhang L."/>
            <person name="Gil J."/>
            <person name="Han R."/>
            <person name="Cavanaugh K."/>
            <person name="Michelmore R."/>
        </authorList>
    </citation>
    <scope>NUCLEOTIDE SEQUENCE [LARGE SCALE GENOMIC DNA]</scope>
    <source>
        <strain evidence="2 3">SF5</strain>
    </source>
</reference>
<dbReference type="OrthoDB" id="163970at2759"/>
<evidence type="ECO:0000313" key="3">
    <source>
        <dbReference type="Proteomes" id="UP000294530"/>
    </source>
</evidence>
<dbReference type="Proteomes" id="UP000294530">
    <property type="component" value="Unassembled WGS sequence"/>
</dbReference>
<feature type="domain" description="Reverse transcriptase/retrotransposon-derived protein RNase H-like" evidence="1">
    <location>
        <begin position="8"/>
        <end position="75"/>
    </location>
</feature>
<protein>
    <recommendedName>
        <fullName evidence="1">Reverse transcriptase/retrotransposon-derived protein RNase H-like domain-containing protein</fullName>
    </recommendedName>
</protein>
<dbReference type="Gene3D" id="3.30.70.270">
    <property type="match status" value="1"/>
</dbReference>
<dbReference type="InterPro" id="IPR041577">
    <property type="entry name" value="RT_RNaseH_2"/>
</dbReference>
<organism evidence="2 3">
    <name type="scientific">Bremia lactucae</name>
    <name type="common">Lettuce downy mildew</name>
    <dbReference type="NCBI Taxonomy" id="4779"/>
    <lineage>
        <taxon>Eukaryota</taxon>
        <taxon>Sar</taxon>
        <taxon>Stramenopiles</taxon>
        <taxon>Oomycota</taxon>
        <taxon>Peronosporomycetes</taxon>
        <taxon>Peronosporales</taxon>
        <taxon>Peronosporaceae</taxon>
        <taxon>Bremia</taxon>
    </lineage>
</organism>
<sequence length="75" mass="8662">MQDTHWDWGEDQQRAFNALKLALQQSPTLKLPDFNHLFVVTTDASGFCWEVFFLNAPTTTTHVIVLYSNLLDPHE</sequence>